<sequence length="56" mass="6036">MEYTTALQTLQGIAMPGKEDDGAPKFGRLLIVLIVAVLLCVALTWLMATVFPNFPG</sequence>
<dbReference type="RefSeq" id="WP_195763602.1">
    <property type="nucleotide sequence ID" value="NZ_WKJK01000010.1"/>
</dbReference>
<reference evidence="2 3" key="1">
    <citation type="submission" date="2019-11" db="EMBL/GenBank/DDBJ databases">
        <title>Novel species isolated from a subtropical stream in China.</title>
        <authorList>
            <person name="Lu H."/>
        </authorList>
    </citation>
    <scope>NUCLEOTIDE SEQUENCE [LARGE SCALE GENOMIC DNA]</scope>
    <source>
        <strain evidence="2 3">FT80W</strain>
    </source>
</reference>
<name>A0A6I2L789_9BURK</name>
<feature type="transmembrane region" description="Helical" evidence="1">
    <location>
        <begin position="29"/>
        <end position="51"/>
    </location>
</feature>
<dbReference type="EMBL" id="WKJK01000010">
    <property type="protein sequence ID" value="MRW92159.1"/>
    <property type="molecule type" value="Genomic_DNA"/>
</dbReference>
<comment type="caution">
    <text evidence="2">The sequence shown here is derived from an EMBL/GenBank/DDBJ whole genome shotgun (WGS) entry which is preliminary data.</text>
</comment>
<keyword evidence="1" id="KW-1133">Transmembrane helix</keyword>
<evidence type="ECO:0000313" key="3">
    <source>
        <dbReference type="Proteomes" id="UP000433309"/>
    </source>
</evidence>
<keyword evidence="1" id="KW-0472">Membrane</keyword>
<accession>A0A6I2L789</accession>
<evidence type="ECO:0000313" key="2">
    <source>
        <dbReference type="EMBL" id="MRW92159.1"/>
    </source>
</evidence>
<keyword evidence="3" id="KW-1185">Reference proteome</keyword>
<evidence type="ECO:0000256" key="1">
    <source>
        <dbReference type="SAM" id="Phobius"/>
    </source>
</evidence>
<gene>
    <name evidence="2" type="ORF">GJ699_19370</name>
</gene>
<proteinExistence type="predicted"/>
<dbReference type="AlphaFoldDB" id="A0A6I2L789"/>
<protein>
    <submittedName>
        <fullName evidence="2">Uncharacterized protein</fullName>
    </submittedName>
</protein>
<organism evidence="2 3">
    <name type="scientific">Duganella guangzhouensis</name>
    <dbReference type="NCBI Taxonomy" id="2666084"/>
    <lineage>
        <taxon>Bacteria</taxon>
        <taxon>Pseudomonadati</taxon>
        <taxon>Pseudomonadota</taxon>
        <taxon>Betaproteobacteria</taxon>
        <taxon>Burkholderiales</taxon>
        <taxon>Oxalobacteraceae</taxon>
        <taxon>Telluria group</taxon>
        <taxon>Duganella</taxon>
    </lineage>
</organism>
<dbReference type="Proteomes" id="UP000433309">
    <property type="component" value="Unassembled WGS sequence"/>
</dbReference>
<keyword evidence="1" id="KW-0812">Transmembrane</keyword>